<feature type="domain" description="YbaK/aminoacyl-tRNA synthetase-associated" evidence="1">
    <location>
        <begin position="28"/>
        <end position="144"/>
    </location>
</feature>
<evidence type="ECO:0000313" key="3">
    <source>
        <dbReference type="Proteomes" id="UP000029994"/>
    </source>
</evidence>
<evidence type="ECO:0000313" key="2">
    <source>
        <dbReference type="EMBL" id="KGK09229.1"/>
    </source>
</evidence>
<dbReference type="CDD" id="cd04332">
    <property type="entry name" value="YbaK_like"/>
    <property type="match status" value="1"/>
</dbReference>
<dbReference type="Proteomes" id="UP000029994">
    <property type="component" value="Unassembled WGS sequence"/>
</dbReference>
<dbReference type="GO" id="GO:0002161">
    <property type="term" value="F:aminoacyl-tRNA deacylase activity"/>
    <property type="evidence" value="ECO:0007669"/>
    <property type="project" value="InterPro"/>
</dbReference>
<dbReference type="AlphaFoldDB" id="A0A099LNH0"/>
<dbReference type="eggNOG" id="COG2606">
    <property type="taxonomic scope" value="Bacteria"/>
</dbReference>
<name>A0A099LNH0_9VIBR</name>
<proteinExistence type="predicted"/>
<evidence type="ECO:0000259" key="1">
    <source>
        <dbReference type="Pfam" id="PF04073"/>
    </source>
</evidence>
<dbReference type="Gene3D" id="3.90.960.10">
    <property type="entry name" value="YbaK/aminoacyl-tRNA synthetase-associated domain"/>
    <property type="match status" value="1"/>
</dbReference>
<gene>
    <name evidence="2" type="ORF">EA26_18620</name>
</gene>
<reference evidence="2 3" key="1">
    <citation type="submission" date="2014-04" db="EMBL/GenBank/DDBJ databases">
        <title>Genome sequencing of Vibrio navarrensis strains.</title>
        <authorList>
            <person name="Gladney L.M."/>
            <person name="Katz L.S."/>
            <person name="Marino-Ramirez L."/>
            <person name="Jordan I.K."/>
        </authorList>
    </citation>
    <scope>NUCLEOTIDE SEQUENCE [LARGE SCALE GENOMIC DNA]</scope>
    <source>
        <strain evidence="2 3">ATCC 51183</strain>
    </source>
</reference>
<dbReference type="PANTHER" id="PTHR30411:SF9">
    <property type="entry name" value="MULTIFUNCTIONAL SER_THR-TRNA DEACYLASE PROXP-Y"/>
    <property type="match status" value="1"/>
</dbReference>
<dbReference type="STRING" id="29495.EA26_18620"/>
<organism evidence="2 3">
    <name type="scientific">Vibrio navarrensis</name>
    <dbReference type="NCBI Taxonomy" id="29495"/>
    <lineage>
        <taxon>Bacteria</taxon>
        <taxon>Pseudomonadati</taxon>
        <taxon>Pseudomonadota</taxon>
        <taxon>Gammaproteobacteria</taxon>
        <taxon>Vibrionales</taxon>
        <taxon>Vibrionaceae</taxon>
        <taxon>Vibrio</taxon>
    </lineage>
</organism>
<dbReference type="RefSeq" id="WP_039430500.1">
    <property type="nucleotide sequence ID" value="NZ_CP061845.1"/>
</dbReference>
<dbReference type="EMBL" id="JMCG01000002">
    <property type="protein sequence ID" value="KGK09229.1"/>
    <property type="molecule type" value="Genomic_DNA"/>
</dbReference>
<comment type="caution">
    <text evidence="2">The sequence shown here is derived from an EMBL/GenBank/DDBJ whole genome shotgun (WGS) entry which is preliminary data.</text>
</comment>
<protein>
    <submittedName>
        <fullName evidence="2">Regulatory protein</fullName>
    </submittedName>
</protein>
<sequence>MSDFIATALTQYLQQQQVSYHLLHHQRPATSIEDAAQQRGIRPAQMVKCILLRDMSDRYVLACAPGDRSVDPKKVRALFGYRRMTCVDKAEVAEITGYEIGTVTPLLLKTNMPIVFDSTLLSEPWVTISSGNLMAGLKLELKSLLSLCQPQLAAICREPGDL</sequence>
<dbReference type="PANTHER" id="PTHR30411">
    <property type="entry name" value="CYTOPLASMIC PROTEIN"/>
    <property type="match status" value="1"/>
</dbReference>
<dbReference type="GeneID" id="43685095"/>
<accession>A0A099LNH0</accession>
<dbReference type="InterPro" id="IPR036754">
    <property type="entry name" value="YbaK/aa-tRNA-synt-asso_dom_sf"/>
</dbReference>
<dbReference type="Pfam" id="PF04073">
    <property type="entry name" value="tRNA_edit"/>
    <property type="match status" value="1"/>
</dbReference>
<dbReference type="InterPro" id="IPR007214">
    <property type="entry name" value="YbaK/aa-tRNA-synth-assoc-dom"/>
</dbReference>
<dbReference type="SUPFAM" id="SSF55826">
    <property type="entry name" value="YbaK/ProRS associated domain"/>
    <property type="match status" value="1"/>
</dbReference>
<keyword evidence="3" id="KW-1185">Reference proteome</keyword>